<feature type="region of interest" description="Disordered" evidence="1">
    <location>
        <begin position="79"/>
        <end position="107"/>
    </location>
</feature>
<evidence type="ECO:0000256" key="1">
    <source>
        <dbReference type="SAM" id="MobiDB-lite"/>
    </source>
</evidence>
<dbReference type="AlphaFoldDB" id="A0A498BVJ1"/>
<feature type="region of interest" description="Disordered" evidence="1">
    <location>
        <begin position="35"/>
        <end position="64"/>
    </location>
</feature>
<feature type="compositionally biased region" description="Low complexity" evidence="1">
    <location>
        <begin position="1"/>
        <end position="14"/>
    </location>
</feature>
<proteinExistence type="predicted"/>
<feature type="region of interest" description="Disordered" evidence="1">
    <location>
        <begin position="1"/>
        <end position="22"/>
    </location>
</feature>
<keyword evidence="3" id="KW-1185">Reference proteome</keyword>
<organism evidence="2 3">
    <name type="scientific">Microbacterium telephonicum</name>
    <dbReference type="NCBI Taxonomy" id="1714841"/>
    <lineage>
        <taxon>Bacteria</taxon>
        <taxon>Bacillati</taxon>
        <taxon>Actinomycetota</taxon>
        <taxon>Actinomycetes</taxon>
        <taxon>Micrococcales</taxon>
        <taxon>Microbacteriaceae</taxon>
        <taxon>Microbacterium</taxon>
    </lineage>
</organism>
<dbReference type="RefSeq" id="WP_121059952.1">
    <property type="nucleotide sequence ID" value="NZ_RCDB01000003.1"/>
</dbReference>
<accession>A0A498BVJ1</accession>
<evidence type="ECO:0000313" key="2">
    <source>
        <dbReference type="EMBL" id="RLK47625.1"/>
    </source>
</evidence>
<evidence type="ECO:0000313" key="3">
    <source>
        <dbReference type="Proteomes" id="UP000273158"/>
    </source>
</evidence>
<evidence type="ECO:0008006" key="4">
    <source>
        <dbReference type="Google" id="ProtNLM"/>
    </source>
</evidence>
<dbReference type="Proteomes" id="UP000273158">
    <property type="component" value="Unassembled WGS sequence"/>
</dbReference>
<sequence>MPDTDTTTDTTQTETDAKSDLEKALADVEKWKALSRKNEEQAKANAEKAKKHDELEEANKTEQEKLLARAEAAEKWRADREAKDAAAATAAEVAKEKGVPVSALRGSTREELEAHADELLTILPKKPPAPSADGQGNEGEPISDGDMSADDIVNAATSR</sequence>
<gene>
    <name evidence="2" type="ORF">C7474_2217</name>
</gene>
<dbReference type="OrthoDB" id="4946496at2"/>
<name>A0A498BVJ1_9MICO</name>
<comment type="caution">
    <text evidence="2">The sequence shown here is derived from an EMBL/GenBank/DDBJ whole genome shotgun (WGS) entry which is preliminary data.</text>
</comment>
<reference evidence="2 3" key="1">
    <citation type="journal article" date="2015" name="Stand. Genomic Sci.">
        <title>Genomic Encyclopedia of Bacterial and Archaeal Type Strains, Phase III: the genomes of soil and plant-associated and newly described type strains.</title>
        <authorList>
            <person name="Whitman W.B."/>
            <person name="Woyke T."/>
            <person name="Klenk H.P."/>
            <person name="Zhou Y."/>
            <person name="Lilburn T.G."/>
            <person name="Beck B.J."/>
            <person name="De Vos P."/>
            <person name="Vandamme P."/>
            <person name="Eisen J.A."/>
            <person name="Garrity G."/>
            <person name="Hugenholtz P."/>
            <person name="Kyrpides N.C."/>
        </authorList>
    </citation>
    <scope>NUCLEOTIDE SEQUENCE [LARGE SCALE GENOMIC DNA]</scope>
    <source>
        <strain evidence="2 3">S2T63</strain>
    </source>
</reference>
<feature type="region of interest" description="Disordered" evidence="1">
    <location>
        <begin position="121"/>
        <end position="159"/>
    </location>
</feature>
<protein>
    <recommendedName>
        <fullName evidence="4">Scaffolding protein</fullName>
    </recommendedName>
</protein>
<dbReference type="EMBL" id="RCDB01000003">
    <property type="protein sequence ID" value="RLK47625.1"/>
    <property type="molecule type" value="Genomic_DNA"/>
</dbReference>